<dbReference type="OrthoDB" id="197461at2"/>
<dbReference type="InterPro" id="IPR018638">
    <property type="entry name" value="DUF2061_membrane"/>
</dbReference>
<dbReference type="EMBL" id="FZQB01000019">
    <property type="protein sequence ID" value="SNT76357.1"/>
    <property type="molecule type" value="Genomic_DNA"/>
</dbReference>
<evidence type="ECO:0000313" key="4">
    <source>
        <dbReference type="Proteomes" id="UP000198307"/>
    </source>
</evidence>
<feature type="transmembrane region" description="Helical" evidence="1">
    <location>
        <begin position="12"/>
        <end position="29"/>
    </location>
</feature>
<dbReference type="Proteomes" id="UP000198307">
    <property type="component" value="Unassembled WGS sequence"/>
</dbReference>
<proteinExistence type="predicted"/>
<keyword evidence="1" id="KW-0472">Membrane</keyword>
<evidence type="ECO:0000256" key="1">
    <source>
        <dbReference type="SAM" id="Phobius"/>
    </source>
</evidence>
<evidence type="ECO:0000313" key="3">
    <source>
        <dbReference type="EMBL" id="SNT76357.1"/>
    </source>
</evidence>
<keyword evidence="1" id="KW-1133">Transmembrane helix</keyword>
<protein>
    <submittedName>
        <fullName evidence="3">Predicted membrane protein</fullName>
    </submittedName>
</protein>
<organism evidence="3 4">
    <name type="scientific">Paracoccus seriniphilus</name>
    <dbReference type="NCBI Taxonomy" id="184748"/>
    <lineage>
        <taxon>Bacteria</taxon>
        <taxon>Pseudomonadati</taxon>
        <taxon>Pseudomonadota</taxon>
        <taxon>Alphaproteobacteria</taxon>
        <taxon>Rhodobacterales</taxon>
        <taxon>Paracoccaceae</taxon>
        <taxon>Paracoccus</taxon>
    </lineage>
</organism>
<reference evidence="3 4" key="1">
    <citation type="submission" date="2017-07" db="EMBL/GenBank/DDBJ databases">
        <authorList>
            <person name="Sun Z.S."/>
            <person name="Albrecht U."/>
            <person name="Echele G."/>
            <person name="Lee C.C."/>
        </authorList>
    </citation>
    <scope>NUCLEOTIDE SEQUENCE [LARGE SCALE GENOMIC DNA]</scope>
    <source>
        <strain evidence="3 4">DSM 14827</strain>
    </source>
</reference>
<keyword evidence="1" id="KW-0812">Transmembrane</keyword>
<name>A0A239Q346_9RHOB</name>
<dbReference type="RefSeq" id="WP_089345677.1">
    <property type="nucleotide sequence ID" value="NZ_CP067129.1"/>
</dbReference>
<accession>A0A239Q346</accession>
<feature type="domain" description="DUF2061" evidence="2">
    <location>
        <begin position="9"/>
        <end position="59"/>
    </location>
</feature>
<dbReference type="Pfam" id="PF09834">
    <property type="entry name" value="DUF2061"/>
    <property type="match status" value="1"/>
</dbReference>
<gene>
    <name evidence="3" type="ORF">SAMN05444959_1194</name>
</gene>
<feature type="transmembrane region" description="Helical" evidence="1">
    <location>
        <begin position="35"/>
        <end position="54"/>
    </location>
</feature>
<keyword evidence="4" id="KW-1185">Reference proteome</keyword>
<evidence type="ECO:0000259" key="2">
    <source>
        <dbReference type="Pfam" id="PF09834"/>
    </source>
</evidence>
<sequence length="68" mass="7447">MESRVRSVTKAVVWQVIGLLGMTLVGLVMTGSASVAGSMALMNAGIGFAMYLGYERLWQRIQWGRIAR</sequence>
<dbReference type="AlphaFoldDB" id="A0A239Q346"/>